<keyword evidence="3" id="KW-1185">Reference proteome</keyword>
<protein>
    <recommendedName>
        <fullName evidence="1">Double-GTPase 2 domain-containing protein</fullName>
    </recommendedName>
</protein>
<dbReference type="Pfam" id="PF19993">
    <property type="entry name" value="DO-GTPase2"/>
    <property type="match status" value="1"/>
</dbReference>
<dbReference type="InterPro" id="IPR045528">
    <property type="entry name" value="DO-GTPase2"/>
</dbReference>
<dbReference type="AlphaFoldDB" id="A0A5C5YIE3"/>
<organism evidence="2 3">
    <name type="scientific">Posidoniimonas polymericola</name>
    <dbReference type="NCBI Taxonomy" id="2528002"/>
    <lineage>
        <taxon>Bacteria</taxon>
        <taxon>Pseudomonadati</taxon>
        <taxon>Planctomycetota</taxon>
        <taxon>Planctomycetia</taxon>
        <taxon>Pirellulales</taxon>
        <taxon>Lacipirellulaceae</taxon>
        <taxon>Posidoniimonas</taxon>
    </lineage>
</organism>
<gene>
    <name evidence="2" type="ORF">Pla123a_34680</name>
</gene>
<dbReference type="RefSeq" id="WP_146589183.1">
    <property type="nucleotide sequence ID" value="NZ_SJPO01000008.1"/>
</dbReference>
<dbReference type="InterPro" id="IPR027417">
    <property type="entry name" value="P-loop_NTPase"/>
</dbReference>
<accession>A0A5C5YIE3</accession>
<name>A0A5C5YIE3_9BACT</name>
<reference evidence="2 3" key="1">
    <citation type="submission" date="2019-02" db="EMBL/GenBank/DDBJ databases">
        <title>Deep-cultivation of Planctomycetes and their phenomic and genomic characterization uncovers novel biology.</title>
        <authorList>
            <person name="Wiegand S."/>
            <person name="Jogler M."/>
            <person name="Boedeker C."/>
            <person name="Pinto D."/>
            <person name="Vollmers J."/>
            <person name="Rivas-Marin E."/>
            <person name="Kohn T."/>
            <person name="Peeters S.H."/>
            <person name="Heuer A."/>
            <person name="Rast P."/>
            <person name="Oberbeckmann S."/>
            <person name="Bunk B."/>
            <person name="Jeske O."/>
            <person name="Meyerdierks A."/>
            <person name="Storesund J.E."/>
            <person name="Kallscheuer N."/>
            <person name="Luecker S."/>
            <person name="Lage O.M."/>
            <person name="Pohl T."/>
            <person name="Merkel B.J."/>
            <person name="Hornburger P."/>
            <person name="Mueller R.-W."/>
            <person name="Bruemmer F."/>
            <person name="Labrenz M."/>
            <person name="Spormann A.M."/>
            <person name="Op Den Camp H."/>
            <person name="Overmann J."/>
            <person name="Amann R."/>
            <person name="Jetten M.S.M."/>
            <person name="Mascher T."/>
            <person name="Medema M.H."/>
            <person name="Devos D.P."/>
            <person name="Kaster A.-K."/>
            <person name="Ovreas L."/>
            <person name="Rohde M."/>
            <person name="Galperin M.Y."/>
            <person name="Jogler C."/>
        </authorList>
    </citation>
    <scope>NUCLEOTIDE SEQUENCE [LARGE SCALE GENOMIC DNA]</scope>
    <source>
        <strain evidence="2 3">Pla123a</strain>
    </source>
</reference>
<sequence>MSQLINVPLESYLLAQRAAPINCLICDEENSSATERCCRCATPMAISRACAGSKKAPALLAVLGASGVGKTVYLGMLMDMLVRRVGGISAVVCGPYSIGLQQATTTALASGYYPDRTSLNPEDWHWVHCQVECSRGKKRTELVLADVSGEAWQQEADRPGTHPALGALLKKCSGMMIVADAQQLHAGDHNSDFVALKLLSQLDESRRREKRASRRVNRTPLAMVLTKADQRQSCLDDPTGFAEAHAESLLRDCENRFPNTRVFGASVAGASALRTIGGHRRETPLRIEPQGVVEPLGWLLTQMS</sequence>
<comment type="caution">
    <text evidence="2">The sequence shown here is derived from an EMBL/GenBank/DDBJ whole genome shotgun (WGS) entry which is preliminary data.</text>
</comment>
<evidence type="ECO:0000259" key="1">
    <source>
        <dbReference type="Pfam" id="PF19993"/>
    </source>
</evidence>
<dbReference type="SUPFAM" id="SSF52540">
    <property type="entry name" value="P-loop containing nucleoside triphosphate hydrolases"/>
    <property type="match status" value="1"/>
</dbReference>
<feature type="domain" description="Double-GTPase 2" evidence="1">
    <location>
        <begin position="59"/>
        <end position="268"/>
    </location>
</feature>
<evidence type="ECO:0000313" key="3">
    <source>
        <dbReference type="Proteomes" id="UP000318478"/>
    </source>
</evidence>
<evidence type="ECO:0000313" key="2">
    <source>
        <dbReference type="EMBL" id="TWT74644.1"/>
    </source>
</evidence>
<dbReference type="EMBL" id="SJPO01000008">
    <property type="protein sequence ID" value="TWT74644.1"/>
    <property type="molecule type" value="Genomic_DNA"/>
</dbReference>
<dbReference type="OrthoDB" id="248719at2"/>
<dbReference type="Proteomes" id="UP000318478">
    <property type="component" value="Unassembled WGS sequence"/>
</dbReference>
<proteinExistence type="predicted"/>